<evidence type="ECO:0000259" key="2">
    <source>
        <dbReference type="Pfam" id="PF20730"/>
    </source>
</evidence>
<dbReference type="InterPro" id="IPR048454">
    <property type="entry name" value="YetF_N"/>
</dbReference>
<keyword evidence="1" id="KW-1133">Transmembrane helix</keyword>
<comment type="caution">
    <text evidence="3">The sequence shown here is derived from an EMBL/GenBank/DDBJ whole genome shotgun (WGS) entry which is preliminary data.</text>
</comment>
<feature type="transmembrane region" description="Helical" evidence="1">
    <location>
        <begin position="58"/>
        <end position="75"/>
    </location>
</feature>
<feature type="domain" description="YetF-like N-terminal transmembrane" evidence="2">
    <location>
        <begin position="6"/>
        <end position="77"/>
    </location>
</feature>
<evidence type="ECO:0000313" key="3">
    <source>
        <dbReference type="EMBL" id="MFD1223054.1"/>
    </source>
</evidence>
<protein>
    <recommendedName>
        <fullName evidence="2">YetF-like N-terminal transmembrane domain-containing protein</fullName>
    </recommendedName>
</protein>
<proteinExistence type="predicted"/>
<keyword evidence="1" id="KW-0472">Membrane</keyword>
<dbReference type="RefSeq" id="WP_345589055.1">
    <property type="nucleotide sequence ID" value="NZ_BAABJG010000015.1"/>
</dbReference>
<evidence type="ECO:0000313" key="4">
    <source>
        <dbReference type="Proteomes" id="UP001597180"/>
    </source>
</evidence>
<name>A0ABW3UUB3_9BACL</name>
<keyword evidence="4" id="KW-1185">Reference proteome</keyword>
<dbReference type="Pfam" id="PF20730">
    <property type="entry name" value="YetF_N"/>
    <property type="match status" value="1"/>
</dbReference>
<evidence type="ECO:0000256" key="1">
    <source>
        <dbReference type="SAM" id="Phobius"/>
    </source>
</evidence>
<dbReference type="EMBL" id="JBHTLU010000031">
    <property type="protein sequence ID" value="MFD1223054.1"/>
    <property type="molecule type" value="Genomic_DNA"/>
</dbReference>
<accession>A0ABW3UUB3</accession>
<dbReference type="Proteomes" id="UP001597180">
    <property type="component" value="Unassembled WGS sequence"/>
</dbReference>
<sequence>MEAIWQSSIRTLLGFIVLLLLTRILGKKQLSQMTFFTYITGIALGNIAGEMVLHKDEIVSGISAMTVWAMLTIFVEQLSLKSPMIRVLFDGVLQSSSSMANYSKRRWL</sequence>
<keyword evidence="1" id="KW-0812">Transmembrane</keyword>
<reference evidence="4" key="1">
    <citation type="journal article" date="2019" name="Int. J. Syst. Evol. Microbiol.">
        <title>The Global Catalogue of Microorganisms (GCM) 10K type strain sequencing project: providing services to taxonomists for standard genome sequencing and annotation.</title>
        <authorList>
            <consortium name="The Broad Institute Genomics Platform"/>
            <consortium name="The Broad Institute Genome Sequencing Center for Infectious Disease"/>
            <person name="Wu L."/>
            <person name="Ma J."/>
        </authorList>
    </citation>
    <scope>NUCLEOTIDE SEQUENCE [LARGE SCALE GENOMIC DNA]</scope>
    <source>
        <strain evidence="4">CCUG 53270</strain>
    </source>
</reference>
<organism evidence="3 4">
    <name type="scientific">Paenibacillus vulneris</name>
    <dbReference type="NCBI Taxonomy" id="1133364"/>
    <lineage>
        <taxon>Bacteria</taxon>
        <taxon>Bacillati</taxon>
        <taxon>Bacillota</taxon>
        <taxon>Bacilli</taxon>
        <taxon>Bacillales</taxon>
        <taxon>Paenibacillaceae</taxon>
        <taxon>Paenibacillus</taxon>
    </lineage>
</organism>
<dbReference type="PANTHER" id="PTHR34582:SF7">
    <property type="entry name" value="UPF0702 TRANSMEMBRANE PROTEIN YDFS"/>
    <property type="match status" value="1"/>
</dbReference>
<dbReference type="PANTHER" id="PTHR34582">
    <property type="entry name" value="UPF0702 TRANSMEMBRANE PROTEIN YCAP"/>
    <property type="match status" value="1"/>
</dbReference>
<gene>
    <name evidence="3" type="ORF">ACFQ4B_23320</name>
</gene>